<proteinExistence type="predicted"/>
<dbReference type="AlphaFoldDB" id="A0A1G4R1P4"/>
<dbReference type="Proteomes" id="UP000199542">
    <property type="component" value="Unassembled WGS sequence"/>
</dbReference>
<dbReference type="SUPFAM" id="SSF51735">
    <property type="entry name" value="NAD(P)-binding Rossmann-fold domains"/>
    <property type="match status" value="1"/>
</dbReference>
<dbReference type="InterPro" id="IPR036291">
    <property type="entry name" value="NAD(P)-bd_dom_sf"/>
</dbReference>
<sequence length="141" mass="15727">MKACLQPFPFSKHQTHGRQADRYFEAQSSTKKEVISINKTNPGVALVTGASTGIGYATARGLAERGLSRVRNQPSCRRPLRRHMSYLAFTLVKASDNISPLPPAILLDLDGTPPIEDVMRYLLRPFGDDRVLEAVEAYRRD</sequence>
<organism evidence="1 2">
    <name type="scientific">Rhizobium mongolense subsp. loessense</name>
    <dbReference type="NCBI Taxonomy" id="158890"/>
    <lineage>
        <taxon>Bacteria</taxon>
        <taxon>Pseudomonadati</taxon>
        <taxon>Pseudomonadota</taxon>
        <taxon>Alphaproteobacteria</taxon>
        <taxon>Hyphomicrobiales</taxon>
        <taxon>Rhizobiaceae</taxon>
        <taxon>Rhizobium/Agrobacterium group</taxon>
        <taxon>Rhizobium</taxon>
    </lineage>
</organism>
<evidence type="ECO:0000313" key="1">
    <source>
        <dbReference type="EMBL" id="SCW50813.1"/>
    </source>
</evidence>
<dbReference type="RefSeq" id="WP_233426670.1">
    <property type="nucleotide sequence ID" value="NZ_FMTM01000002.1"/>
</dbReference>
<accession>A0A1G4R1P4</accession>
<protein>
    <submittedName>
        <fullName evidence="1">Uncharacterized protein</fullName>
    </submittedName>
</protein>
<name>A0A1G4R1P4_9HYPH</name>
<gene>
    <name evidence="1" type="ORF">SAMN02927900_02201</name>
</gene>
<evidence type="ECO:0000313" key="2">
    <source>
        <dbReference type="Proteomes" id="UP000199542"/>
    </source>
</evidence>
<dbReference type="Gene3D" id="3.40.50.720">
    <property type="entry name" value="NAD(P)-binding Rossmann-like Domain"/>
    <property type="match status" value="1"/>
</dbReference>
<dbReference type="EMBL" id="FMTM01000002">
    <property type="protein sequence ID" value="SCW50813.1"/>
    <property type="molecule type" value="Genomic_DNA"/>
</dbReference>
<reference evidence="1 2" key="1">
    <citation type="submission" date="2016-10" db="EMBL/GenBank/DDBJ databases">
        <authorList>
            <person name="de Groot N.N."/>
        </authorList>
    </citation>
    <scope>NUCLEOTIDE SEQUENCE [LARGE SCALE GENOMIC DNA]</scope>
    <source>
        <strain evidence="1 2">CGMCC 1.3401</strain>
    </source>
</reference>